<dbReference type="RefSeq" id="WP_188611667.1">
    <property type="nucleotide sequence ID" value="NZ_BMGG01000009.1"/>
</dbReference>
<feature type="domain" description="GST C-terminal" evidence="2">
    <location>
        <begin position="85"/>
        <end position="205"/>
    </location>
</feature>
<comment type="caution">
    <text evidence="3">The sequence shown here is derived from an EMBL/GenBank/DDBJ whole genome shotgun (WGS) entry which is preliminary data.</text>
</comment>
<dbReference type="InterPro" id="IPR010987">
    <property type="entry name" value="Glutathione-S-Trfase_C-like"/>
</dbReference>
<dbReference type="SFLD" id="SFLDG00358">
    <property type="entry name" value="Main_(cytGST)"/>
    <property type="match status" value="1"/>
</dbReference>
<dbReference type="SFLD" id="SFLDG01150">
    <property type="entry name" value="Main.1:_Beta-like"/>
    <property type="match status" value="1"/>
</dbReference>
<dbReference type="SUPFAM" id="SSF52833">
    <property type="entry name" value="Thioredoxin-like"/>
    <property type="match status" value="1"/>
</dbReference>
<evidence type="ECO:0000259" key="1">
    <source>
        <dbReference type="PROSITE" id="PS50404"/>
    </source>
</evidence>
<dbReference type="PROSITE" id="PS50405">
    <property type="entry name" value="GST_CTER"/>
    <property type="match status" value="1"/>
</dbReference>
<accession>A0A916US15</accession>
<reference evidence="3" key="2">
    <citation type="submission" date="2020-09" db="EMBL/GenBank/DDBJ databases">
        <authorList>
            <person name="Sun Q."/>
            <person name="Zhou Y."/>
        </authorList>
    </citation>
    <scope>NUCLEOTIDE SEQUENCE</scope>
    <source>
        <strain evidence="3">CGMCC 1.12919</strain>
    </source>
</reference>
<dbReference type="InterPro" id="IPR040079">
    <property type="entry name" value="Glutathione_S-Trfase"/>
</dbReference>
<dbReference type="SFLD" id="SFLDS00019">
    <property type="entry name" value="Glutathione_Transferase_(cytos"/>
    <property type="match status" value="1"/>
</dbReference>
<dbReference type="EMBL" id="BMGG01000009">
    <property type="protein sequence ID" value="GGC84113.1"/>
    <property type="molecule type" value="Genomic_DNA"/>
</dbReference>
<dbReference type="InterPro" id="IPR036249">
    <property type="entry name" value="Thioredoxin-like_sf"/>
</dbReference>
<evidence type="ECO:0000313" key="3">
    <source>
        <dbReference type="EMBL" id="GGC84113.1"/>
    </source>
</evidence>
<dbReference type="PANTHER" id="PTHR44051">
    <property type="entry name" value="GLUTATHIONE S-TRANSFERASE-RELATED"/>
    <property type="match status" value="1"/>
</dbReference>
<sequence length="205" mass="22674">MKLYYAPGACSIGIHVLLEEIGKPYELAKLNLMQGDQYGAAFTSVNPKSKVPTLERPDGSVLTEFGAIAFWLAAANPEASLYPADIEARTQATSLIDYVVATVHMQGFGRLFRPGNFGPREEDQDAVKQRGREIVDKAFRLIDSRIAGKEYAVGPFSIADAALFYVEFWASKRMNIELPGHCAAHYERMIGRPSVQRVLKDEGFA</sequence>
<protein>
    <submittedName>
        <fullName evidence="3">Glutathione S-transferase</fullName>
    </submittedName>
</protein>
<dbReference type="Gene3D" id="1.20.1050.10">
    <property type="match status" value="1"/>
</dbReference>
<organism evidence="3 4">
    <name type="scientific">Chelatococcus reniformis</name>
    <dbReference type="NCBI Taxonomy" id="1494448"/>
    <lineage>
        <taxon>Bacteria</taxon>
        <taxon>Pseudomonadati</taxon>
        <taxon>Pseudomonadota</taxon>
        <taxon>Alphaproteobacteria</taxon>
        <taxon>Hyphomicrobiales</taxon>
        <taxon>Chelatococcaceae</taxon>
        <taxon>Chelatococcus</taxon>
    </lineage>
</organism>
<dbReference type="Proteomes" id="UP000637002">
    <property type="component" value="Unassembled WGS sequence"/>
</dbReference>
<evidence type="ECO:0000313" key="4">
    <source>
        <dbReference type="Proteomes" id="UP000637002"/>
    </source>
</evidence>
<dbReference type="InterPro" id="IPR004045">
    <property type="entry name" value="Glutathione_S-Trfase_N"/>
</dbReference>
<dbReference type="PANTHER" id="PTHR44051:SF8">
    <property type="entry name" value="GLUTATHIONE S-TRANSFERASE GSTA"/>
    <property type="match status" value="1"/>
</dbReference>
<reference evidence="3" key="1">
    <citation type="journal article" date="2014" name="Int. J. Syst. Evol. Microbiol.">
        <title>Complete genome sequence of Corynebacterium casei LMG S-19264T (=DSM 44701T), isolated from a smear-ripened cheese.</title>
        <authorList>
            <consortium name="US DOE Joint Genome Institute (JGI-PGF)"/>
            <person name="Walter F."/>
            <person name="Albersmeier A."/>
            <person name="Kalinowski J."/>
            <person name="Ruckert C."/>
        </authorList>
    </citation>
    <scope>NUCLEOTIDE SEQUENCE</scope>
    <source>
        <strain evidence="3">CGMCC 1.12919</strain>
    </source>
</reference>
<keyword evidence="4" id="KW-1185">Reference proteome</keyword>
<dbReference type="CDD" id="cd03057">
    <property type="entry name" value="GST_N_Beta"/>
    <property type="match status" value="1"/>
</dbReference>
<dbReference type="Pfam" id="PF13410">
    <property type="entry name" value="GST_C_2"/>
    <property type="match status" value="1"/>
</dbReference>
<proteinExistence type="predicted"/>
<dbReference type="SUPFAM" id="SSF47616">
    <property type="entry name" value="GST C-terminal domain-like"/>
    <property type="match status" value="1"/>
</dbReference>
<feature type="domain" description="GST N-terminal" evidence="1">
    <location>
        <begin position="1"/>
        <end position="80"/>
    </location>
</feature>
<dbReference type="Pfam" id="PF13409">
    <property type="entry name" value="GST_N_2"/>
    <property type="match status" value="1"/>
</dbReference>
<dbReference type="PROSITE" id="PS50404">
    <property type="entry name" value="GST_NTER"/>
    <property type="match status" value="1"/>
</dbReference>
<dbReference type="AlphaFoldDB" id="A0A916US15"/>
<evidence type="ECO:0000259" key="2">
    <source>
        <dbReference type="PROSITE" id="PS50405"/>
    </source>
</evidence>
<name>A0A916US15_9HYPH</name>
<gene>
    <name evidence="3" type="ORF">GCM10010994_47520</name>
</gene>
<dbReference type="InterPro" id="IPR036282">
    <property type="entry name" value="Glutathione-S-Trfase_C_sf"/>
</dbReference>
<dbReference type="Gene3D" id="3.40.30.10">
    <property type="entry name" value="Glutaredoxin"/>
    <property type="match status" value="1"/>
</dbReference>